<dbReference type="PRINTS" id="PR00364">
    <property type="entry name" value="DISEASERSIST"/>
</dbReference>
<dbReference type="InterPro" id="IPR011990">
    <property type="entry name" value="TPR-like_helical_dom_sf"/>
</dbReference>
<name>A0A418VY16_9PROT</name>
<evidence type="ECO:0000313" key="3">
    <source>
        <dbReference type="EMBL" id="RJF82061.1"/>
    </source>
</evidence>
<dbReference type="PANTHER" id="PTHR47691">
    <property type="entry name" value="REGULATOR-RELATED"/>
    <property type="match status" value="1"/>
</dbReference>
<dbReference type="Pfam" id="PF13374">
    <property type="entry name" value="TPR_10"/>
    <property type="match status" value="1"/>
</dbReference>
<dbReference type="PANTHER" id="PTHR47691:SF3">
    <property type="entry name" value="HTH-TYPE TRANSCRIPTIONAL REGULATOR RV0890C-RELATED"/>
    <property type="match status" value="1"/>
</dbReference>
<dbReference type="SMART" id="SM00028">
    <property type="entry name" value="TPR"/>
    <property type="match status" value="5"/>
</dbReference>
<evidence type="ECO:0000259" key="2">
    <source>
        <dbReference type="Pfam" id="PF20703"/>
    </source>
</evidence>
<dbReference type="RefSeq" id="WP_119832138.1">
    <property type="nucleotide sequence ID" value="NZ_QYUL01000002.1"/>
</dbReference>
<organism evidence="3 4">
    <name type="scientific">Azospirillum cavernae</name>
    <dbReference type="NCBI Taxonomy" id="2320860"/>
    <lineage>
        <taxon>Bacteria</taxon>
        <taxon>Pseudomonadati</taxon>
        <taxon>Pseudomonadota</taxon>
        <taxon>Alphaproteobacteria</taxon>
        <taxon>Rhodospirillales</taxon>
        <taxon>Azospirillaceae</taxon>
        <taxon>Azospirillum</taxon>
    </lineage>
</organism>
<keyword evidence="4" id="KW-1185">Reference proteome</keyword>
<evidence type="ECO:0000259" key="1">
    <source>
        <dbReference type="Pfam" id="PF12770"/>
    </source>
</evidence>
<evidence type="ECO:0000313" key="4">
    <source>
        <dbReference type="Proteomes" id="UP000283458"/>
    </source>
</evidence>
<dbReference type="EMBL" id="QYUL01000002">
    <property type="protein sequence ID" value="RJF82061.1"/>
    <property type="molecule type" value="Genomic_DNA"/>
</dbReference>
<dbReference type="Pfam" id="PF12770">
    <property type="entry name" value="CHAT"/>
    <property type="match status" value="1"/>
</dbReference>
<dbReference type="InterPro" id="IPR049052">
    <property type="entry name" value="nSTAND1"/>
</dbReference>
<sequence length="1200" mass="128963">MTTRLIVQEQGGQIQVSLHRAGHMLPDPAGDSVAFQNPLTAEERADLRWYLEDYLSIPVAVYGERGAEIESRLDGWGERLFDALFGPGKPGRDAYQKAMETAGPELLLLSNDPGFLGIPWELLRDPNRAAPLLFDLAGLDRSVTVESAAEAVPPGETLRVLVVIARPYGARDVAFRTIARPLMKRLDAVAGKVELEVLRPPTLEAMTARLNAAAEAGAPFHILHFDGHGAFGVASPSGFVRDQFRDAGPQGYLIFETEEGAEHPAPASVIAGALKDAHVPVAVFNACRSAAIDGGDGPEAAVATRLVQAGVASVVAMSHSVYAVAAAEFMAAFYEALFQGKSVSRAVTAGRSQMLANPLRPSLKGRLPLRDWVVPVHYARRAIAFPHLRPLPRSGLGPLSERLAALRAPPPLPEGVHGEEDLTAMGGVFFGRDAAFQELERALRRTRVAVVHGPGGAGKTELAKGFARWWRDTGALDRPDWVFFHSFEPGIASFGLDGVVSSIGLRLFGADFIGQTRDAGQRRDLLLEVLRERRMLLVWDNVESVHSMHDPQGATPPLSGDERAAIRDFLAEVARQSRSAVILTSRTAEDWLGDVHRLQLGGLGEGEATDYADHLLTALPTAQARRAEPAFADLMEALDGHPLALRLVLPHLANHDAATLLKGLRGETPLPATPGGQGRHATLDACIDYSLSQLPPALQARLPLLSLFEGVADVNVLGLACEGEEMPERFRGVACAAWAETLGGAAAVGLLTGLGGAMFALHPALPGRLRALWRRGAGEGFADEEAGGQSAFITAYAGLGAWLSRQWRGGSAETVMAVLTLQRRSLGRFLGLALERGAFEEAQRILQPLNAYFNSRGLFGEAAGWARRCRIATEGPDAAPPLFGTLAGDLWLFAVGSDANRAMEAGHLDAAEAAYDRTRQALESATHDGARRMLAVAHHQLGNVAFRRGRLPGAEAWYRQSLAIKEALGDRPGMASSYHQLGMVAEGRGDFPGAEAWYRKSLEIEEALGNRPGMAISYHQLGNVAFRRGRLPGAEAWYRQSLAIKEALGDRPGMAGSYHQLGNVAKQRGDDPGAETWHRKSLEIREALGDRPGLSKTYGALGLLDEQRGALPSALDWMVRAVALFPEFPHPMTQPAPLYIALFTAVLGLPALEESWRRQTGAPLPDAVRAALPALTEQARAEWPELFAALTAPPPTEPTP</sequence>
<protein>
    <submittedName>
        <fullName evidence="3">CHAT domain-containing protein</fullName>
    </submittedName>
</protein>
<dbReference type="Gene3D" id="1.25.40.10">
    <property type="entry name" value="Tetratricopeptide repeat domain"/>
    <property type="match status" value="1"/>
</dbReference>
<dbReference type="SUPFAM" id="SSF52540">
    <property type="entry name" value="P-loop containing nucleoside triphosphate hydrolases"/>
    <property type="match status" value="1"/>
</dbReference>
<dbReference type="InterPro" id="IPR027417">
    <property type="entry name" value="P-loop_NTPase"/>
</dbReference>
<accession>A0A418VY16</accession>
<feature type="domain" description="Novel STAND NTPase 1" evidence="2">
    <location>
        <begin position="427"/>
        <end position="597"/>
    </location>
</feature>
<reference evidence="3 4" key="1">
    <citation type="submission" date="2018-09" db="EMBL/GenBank/DDBJ databases">
        <authorList>
            <person name="Zhu H."/>
        </authorList>
    </citation>
    <scope>NUCLEOTIDE SEQUENCE [LARGE SCALE GENOMIC DNA]</scope>
    <source>
        <strain evidence="3 4">K2W22B-5</strain>
    </source>
</reference>
<dbReference type="Pfam" id="PF20703">
    <property type="entry name" value="nSTAND1"/>
    <property type="match status" value="1"/>
</dbReference>
<dbReference type="Gene3D" id="3.40.50.300">
    <property type="entry name" value="P-loop containing nucleotide triphosphate hydrolases"/>
    <property type="match status" value="1"/>
</dbReference>
<dbReference type="InterPro" id="IPR019734">
    <property type="entry name" value="TPR_rpt"/>
</dbReference>
<gene>
    <name evidence="3" type="ORF">D3877_18495</name>
</gene>
<dbReference type="OrthoDB" id="9787760at2"/>
<proteinExistence type="predicted"/>
<dbReference type="Proteomes" id="UP000283458">
    <property type="component" value="Unassembled WGS sequence"/>
</dbReference>
<dbReference type="SUPFAM" id="SSF48452">
    <property type="entry name" value="TPR-like"/>
    <property type="match status" value="1"/>
</dbReference>
<dbReference type="InterPro" id="IPR024983">
    <property type="entry name" value="CHAT_dom"/>
</dbReference>
<comment type="caution">
    <text evidence="3">The sequence shown here is derived from an EMBL/GenBank/DDBJ whole genome shotgun (WGS) entry which is preliminary data.</text>
</comment>
<dbReference type="Pfam" id="PF13424">
    <property type="entry name" value="TPR_12"/>
    <property type="match status" value="2"/>
</dbReference>
<feature type="domain" description="CHAT" evidence="1">
    <location>
        <begin position="102"/>
        <end position="360"/>
    </location>
</feature>
<dbReference type="AlphaFoldDB" id="A0A418VY16"/>